<dbReference type="EMBL" id="CP071868">
    <property type="protein sequence ID" value="QTE28961.1"/>
    <property type="molecule type" value="Genomic_DNA"/>
</dbReference>
<dbReference type="RefSeq" id="WP_227423216.1">
    <property type="nucleotide sequence ID" value="NZ_CP071868.1"/>
</dbReference>
<proteinExistence type="predicted"/>
<evidence type="ECO:0000313" key="2">
    <source>
        <dbReference type="Proteomes" id="UP000663937"/>
    </source>
</evidence>
<evidence type="ECO:0000313" key="1">
    <source>
        <dbReference type="EMBL" id="QTE28961.1"/>
    </source>
</evidence>
<evidence type="ECO:0008006" key="3">
    <source>
        <dbReference type="Google" id="ProtNLM"/>
    </source>
</evidence>
<keyword evidence="2" id="KW-1185">Reference proteome</keyword>
<sequence>MVDQRCRAFAPDDATIVALAADRTANARIVSAASRFDPHVPGGSALAGATSIELATPGHFRALTDPWLVDIILDAMALARPDEPTPGR</sequence>
<accession>A0A8A4ZC17</accession>
<name>A0A8A4ZC17_9MICO</name>
<dbReference type="AlphaFoldDB" id="A0A8A4ZC17"/>
<protein>
    <recommendedName>
        <fullName evidence="3">Alpha/beta hydrolase</fullName>
    </recommendedName>
</protein>
<gene>
    <name evidence="1" type="ORF">J4E96_16825</name>
</gene>
<reference evidence="1" key="1">
    <citation type="submission" date="2021-03" db="EMBL/GenBank/DDBJ databases">
        <title>Pengzhenrongella sicca gen. nov., sp. nov., a new member of suborder Micrococcineae isolated from High-Arctic tundra soil.</title>
        <authorList>
            <person name="Peng F."/>
        </authorList>
    </citation>
    <scope>NUCLEOTIDE SEQUENCE</scope>
    <source>
        <strain evidence="1">LRZ-2</strain>
    </source>
</reference>
<dbReference type="Proteomes" id="UP000663937">
    <property type="component" value="Chromosome"/>
</dbReference>
<organism evidence="1 2">
    <name type="scientific">Pengzhenrongella sicca</name>
    <dbReference type="NCBI Taxonomy" id="2819238"/>
    <lineage>
        <taxon>Bacteria</taxon>
        <taxon>Bacillati</taxon>
        <taxon>Actinomycetota</taxon>
        <taxon>Actinomycetes</taxon>
        <taxon>Micrococcales</taxon>
        <taxon>Pengzhenrongella</taxon>
    </lineage>
</organism>
<dbReference type="KEGG" id="psic:J4E96_16825"/>